<dbReference type="EMBL" id="BONF01000010">
    <property type="protein sequence ID" value="GIF80516.1"/>
    <property type="molecule type" value="Genomic_DNA"/>
</dbReference>
<dbReference type="Proteomes" id="UP000601223">
    <property type="component" value="Unassembled WGS sequence"/>
</dbReference>
<evidence type="ECO:0000313" key="3">
    <source>
        <dbReference type="Proteomes" id="UP000601223"/>
    </source>
</evidence>
<sequence>MTEQMLEPDRPAAGVAAAVGERTGLYLGLVSAAFPAILAGVRLFVLADGDDATMKALAQHTSMQALLIGSYLTFLPLILILAAALALTERRAAMRGAVAQTTALSSVPPPAALMIAAVGVVTAPLYLVVLLVVVVLLLVAAMTVGRRWPQPAWAANRPPSPLLGGRVPTVWVDGLTALIGLTLAAVVLLQGMWLPASAVTVEGRTRVAYLLGKEDDLETVLFRDGGGPRQLTSDQITQRRICSERETGVWSRPLLSLLVKPGITTSDVPLCRDLVTPGDGVVRSAPAAGAAAPR</sequence>
<dbReference type="RefSeq" id="WP_203744208.1">
    <property type="nucleotide sequence ID" value="NZ_BONF01000010.1"/>
</dbReference>
<name>A0A8J3NIL4_9ACTN</name>
<reference evidence="2 3" key="1">
    <citation type="submission" date="2021-01" db="EMBL/GenBank/DDBJ databases">
        <title>Whole genome shotgun sequence of Catellatospora bangladeshensis NBRC 107357.</title>
        <authorList>
            <person name="Komaki H."/>
            <person name="Tamura T."/>
        </authorList>
    </citation>
    <scope>NUCLEOTIDE SEQUENCE [LARGE SCALE GENOMIC DNA]</scope>
    <source>
        <strain evidence="2 3">NBRC 107357</strain>
    </source>
</reference>
<protein>
    <submittedName>
        <fullName evidence="2">Uncharacterized protein</fullName>
    </submittedName>
</protein>
<organism evidence="2 3">
    <name type="scientific">Catellatospora bangladeshensis</name>
    <dbReference type="NCBI Taxonomy" id="310355"/>
    <lineage>
        <taxon>Bacteria</taxon>
        <taxon>Bacillati</taxon>
        <taxon>Actinomycetota</taxon>
        <taxon>Actinomycetes</taxon>
        <taxon>Micromonosporales</taxon>
        <taxon>Micromonosporaceae</taxon>
        <taxon>Catellatospora</taxon>
    </lineage>
</organism>
<feature type="transmembrane region" description="Helical" evidence="1">
    <location>
        <begin position="65"/>
        <end position="87"/>
    </location>
</feature>
<keyword evidence="1" id="KW-0812">Transmembrane</keyword>
<evidence type="ECO:0000313" key="2">
    <source>
        <dbReference type="EMBL" id="GIF80516.1"/>
    </source>
</evidence>
<proteinExistence type="predicted"/>
<feature type="transmembrane region" description="Helical" evidence="1">
    <location>
        <begin position="111"/>
        <end position="140"/>
    </location>
</feature>
<evidence type="ECO:0000256" key="1">
    <source>
        <dbReference type="SAM" id="Phobius"/>
    </source>
</evidence>
<dbReference type="AlphaFoldDB" id="A0A8J3NIL4"/>
<comment type="caution">
    <text evidence="2">The sequence shown here is derived from an EMBL/GenBank/DDBJ whole genome shotgun (WGS) entry which is preliminary data.</text>
</comment>
<gene>
    <name evidence="2" type="ORF">Cba03nite_18650</name>
</gene>
<keyword evidence="1" id="KW-1133">Transmembrane helix</keyword>
<keyword evidence="3" id="KW-1185">Reference proteome</keyword>
<keyword evidence="1" id="KW-0472">Membrane</keyword>
<accession>A0A8J3NIL4</accession>
<feature type="transmembrane region" description="Helical" evidence="1">
    <location>
        <begin position="25"/>
        <end position="45"/>
    </location>
</feature>
<feature type="transmembrane region" description="Helical" evidence="1">
    <location>
        <begin position="170"/>
        <end position="194"/>
    </location>
</feature>